<dbReference type="HOGENOM" id="CLU_731549_0_0_1"/>
<dbReference type="GeneID" id="25412977"/>
<evidence type="ECO:0000256" key="1">
    <source>
        <dbReference type="SAM" id="MobiDB-lite"/>
    </source>
</evidence>
<dbReference type="AlphaFoldDB" id="A0A074WY74"/>
<organism evidence="2 3">
    <name type="scientific">Aureobasidium namibiae CBS 147.97</name>
    <dbReference type="NCBI Taxonomy" id="1043004"/>
    <lineage>
        <taxon>Eukaryota</taxon>
        <taxon>Fungi</taxon>
        <taxon>Dikarya</taxon>
        <taxon>Ascomycota</taxon>
        <taxon>Pezizomycotina</taxon>
        <taxon>Dothideomycetes</taxon>
        <taxon>Dothideomycetidae</taxon>
        <taxon>Dothideales</taxon>
        <taxon>Saccotheciaceae</taxon>
        <taxon>Aureobasidium</taxon>
    </lineage>
</organism>
<gene>
    <name evidence="2" type="ORF">M436DRAFT_60307</name>
</gene>
<name>A0A074WY74_9PEZI</name>
<keyword evidence="3" id="KW-1185">Reference proteome</keyword>
<feature type="region of interest" description="Disordered" evidence="1">
    <location>
        <begin position="1"/>
        <end position="20"/>
    </location>
</feature>
<dbReference type="RefSeq" id="XP_013430989.1">
    <property type="nucleotide sequence ID" value="XM_013575535.1"/>
</dbReference>
<accession>A0A074WY74</accession>
<dbReference type="Proteomes" id="UP000027730">
    <property type="component" value="Unassembled WGS sequence"/>
</dbReference>
<dbReference type="EMBL" id="KL584703">
    <property type="protein sequence ID" value="KEQ76474.1"/>
    <property type="molecule type" value="Genomic_DNA"/>
</dbReference>
<dbReference type="OrthoDB" id="3915264at2759"/>
<proteinExistence type="predicted"/>
<protein>
    <submittedName>
        <fullName evidence="2">Uncharacterized protein</fullName>
    </submittedName>
</protein>
<sequence>MAATGNEKKDAMDWGHDAPKKDTTPLDDFIKFITDPNVKPAILPGQMKNVLIYWDRGDLGRGDEQKMKNMGIDSNACFAHVLDVQQWFHKRYPKDGKPNENYGLGPAAERINIDKVTQKNLDVRKTEAERASLSGAMIHNAAGDSELTLRIFVAIVLARIQELNNMDGGKRSLRDDFCFIGLNFEGDTTEIGFSSVLSMFINESAGEKALNIGNKHAIIWEKFDEHPRQDAQADRMKIDDVESRTYPRWNFRGGPNTTQRREFCTGLFLSFKPDHHQSLMISVDSEVIYSANMAWWIKRQVPGTPESSFGAPVPTHPRRHLVPVTLCPHANHEYKRRPRRADGSMILSNVQTHQISHNDTRIMSGSAFEPTEEEVFRI</sequence>
<reference evidence="2 3" key="1">
    <citation type="journal article" date="2014" name="BMC Genomics">
        <title>Genome sequencing of four Aureobasidium pullulans varieties: biotechnological potential, stress tolerance, and description of new species.</title>
        <authorList>
            <person name="Gostin Ar C."/>
            <person name="Ohm R.A."/>
            <person name="Kogej T."/>
            <person name="Sonjak S."/>
            <person name="Turk M."/>
            <person name="Zajc J."/>
            <person name="Zalar P."/>
            <person name="Grube M."/>
            <person name="Sun H."/>
            <person name="Han J."/>
            <person name="Sharma A."/>
            <person name="Chiniquy J."/>
            <person name="Ngan C.Y."/>
            <person name="Lipzen A."/>
            <person name="Barry K."/>
            <person name="Grigoriev I.V."/>
            <person name="Gunde-Cimerman N."/>
        </authorList>
    </citation>
    <scope>NUCLEOTIDE SEQUENCE [LARGE SCALE GENOMIC DNA]</scope>
    <source>
        <strain evidence="2 3">CBS 147.97</strain>
    </source>
</reference>
<evidence type="ECO:0000313" key="2">
    <source>
        <dbReference type="EMBL" id="KEQ76474.1"/>
    </source>
</evidence>
<evidence type="ECO:0000313" key="3">
    <source>
        <dbReference type="Proteomes" id="UP000027730"/>
    </source>
</evidence>